<sequence length="379" mass="41198">MSDNATVVKLVNDNHETVTFPSSGQHAEPNWQSSAVEYQNTSISTVLFPEAQNVDVTKDYTNTSYTQQNDLATFSVDKSGAVDTAVSSYKTEVKSNTPTPTGPDNSSSAKESKKDSPEPPTASPEKAKTKTSSKQEGKDKPVSKKADSPSSNRKESSAKAEPKEKPPESKKAKPEKNTQKRPGEIRDIQNIEENNQHVSTNKQAFGLANFNFNGSSPRSQAKKNGTSKSIKQSIPNPSEKINQIIEQVTDLQQINQDLSHAIKTGAPVSELKKLTKQFENIATNLNTKYGSLSKKLDNMSPEAKKQISSLVSPAKLESLSQKTEIAGKIMSKDNLTQVGMAGSKKLNKIAPDISKSMEKMQQSIQDITSAIVNALNMGR</sequence>
<dbReference type="AlphaFoldDB" id="A0A7V7TKB8"/>
<dbReference type="GeneID" id="77344717"/>
<comment type="caution">
    <text evidence="2">The sequence shown here is derived from an EMBL/GenBank/DDBJ whole genome shotgun (WGS) entry which is preliminary data.</text>
</comment>
<dbReference type="RefSeq" id="WP_137406541.1">
    <property type="nucleotide sequence ID" value="NZ_AP025467.1"/>
</dbReference>
<evidence type="ECO:0000256" key="1">
    <source>
        <dbReference type="SAM" id="MobiDB-lite"/>
    </source>
</evidence>
<dbReference type="EMBL" id="VZPX01000004">
    <property type="protein sequence ID" value="KAB0482482.1"/>
    <property type="molecule type" value="Genomic_DNA"/>
</dbReference>
<name>A0A7V7TKB8_9VIBR</name>
<feature type="compositionally biased region" description="Basic and acidic residues" evidence="1">
    <location>
        <begin position="125"/>
        <end position="189"/>
    </location>
</feature>
<feature type="compositionally biased region" description="Polar residues" evidence="1">
    <location>
        <begin position="210"/>
        <end position="235"/>
    </location>
</feature>
<reference evidence="2 3" key="1">
    <citation type="submission" date="2019-09" db="EMBL/GenBank/DDBJ databases">
        <title>Draft genome sequences of 48 bacterial type strains from the CCUG.</title>
        <authorList>
            <person name="Tunovic T."/>
            <person name="Pineiro-Iglesias B."/>
            <person name="Unosson C."/>
            <person name="Inganas E."/>
            <person name="Ohlen M."/>
            <person name="Cardew S."/>
            <person name="Jensie-Markopoulos S."/>
            <person name="Salva-Serra F."/>
            <person name="Jaen-Luchoro D."/>
            <person name="Karlsson R."/>
            <person name="Svensson-Stadler L."/>
            <person name="Chun J."/>
            <person name="Moore E."/>
        </authorList>
    </citation>
    <scope>NUCLEOTIDE SEQUENCE [LARGE SCALE GENOMIC DNA]</scope>
    <source>
        <strain evidence="2 3">CCUG 48643</strain>
    </source>
</reference>
<dbReference type="Proteomes" id="UP000423756">
    <property type="component" value="Unassembled WGS sequence"/>
</dbReference>
<evidence type="ECO:0000313" key="3">
    <source>
        <dbReference type="Proteomes" id="UP000423756"/>
    </source>
</evidence>
<evidence type="ECO:0000313" key="2">
    <source>
        <dbReference type="EMBL" id="KAB0482482.1"/>
    </source>
</evidence>
<feature type="region of interest" description="Disordered" evidence="1">
    <location>
        <begin position="88"/>
        <end position="189"/>
    </location>
</feature>
<proteinExistence type="predicted"/>
<organism evidence="2 3">
    <name type="scientific">Vibrio chagasii</name>
    <dbReference type="NCBI Taxonomy" id="170679"/>
    <lineage>
        <taxon>Bacteria</taxon>
        <taxon>Pseudomonadati</taxon>
        <taxon>Pseudomonadota</taxon>
        <taxon>Gammaproteobacteria</taxon>
        <taxon>Vibrionales</taxon>
        <taxon>Vibrionaceae</taxon>
        <taxon>Vibrio</taxon>
    </lineage>
</organism>
<accession>A0A7V7TKB8</accession>
<protein>
    <submittedName>
        <fullName evidence="2">Uncharacterized protein</fullName>
    </submittedName>
</protein>
<gene>
    <name evidence="2" type="ORF">F7Q91_03470</name>
</gene>
<feature type="compositionally biased region" description="Polar residues" evidence="1">
    <location>
        <begin position="88"/>
        <end position="109"/>
    </location>
</feature>
<feature type="region of interest" description="Disordered" evidence="1">
    <location>
        <begin position="209"/>
        <end position="235"/>
    </location>
</feature>